<comment type="caution">
    <text evidence="2">The sequence shown here is derived from an EMBL/GenBank/DDBJ whole genome shotgun (WGS) entry which is preliminary data.</text>
</comment>
<dbReference type="Proteomes" id="UP001171606">
    <property type="component" value="Unassembled WGS sequence"/>
</dbReference>
<evidence type="ECO:0000313" key="2">
    <source>
        <dbReference type="EMBL" id="MDN7934630.1"/>
    </source>
</evidence>
<protein>
    <submittedName>
        <fullName evidence="2">DUF2345 domain-containing protein</fullName>
    </submittedName>
</protein>
<name>A0ABT8PHM0_9BURK</name>
<feature type="domain" description="DUF2345" evidence="1">
    <location>
        <begin position="18"/>
        <end position="76"/>
    </location>
</feature>
<reference evidence="2" key="1">
    <citation type="submission" date="2023-07" db="EMBL/GenBank/DDBJ databases">
        <title>A collection of bacterial strains from the Burkholderia cepacia Research Laboratory and Repository.</title>
        <authorList>
            <person name="Lipuma J."/>
            <person name="Spilker T."/>
            <person name="Caverly L."/>
        </authorList>
    </citation>
    <scope>NUCLEOTIDE SEQUENCE</scope>
    <source>
        <strain evidence="2">AU42020</strain>
    </source>
</reference>
<dbReference type="EMBL" id="JAUJSQ010000011">
    <property type="protein sequence ID" value="MDN7934630.1"/>
    <property type="molecule type" value="Genomic_DNA"/>
</dbReference>
<evidence type="ECO:0000313" key="3">
    <source>
        <dbReference type="Proteomes" id="UP001171606"/>
    </source>
</evidence>
<gene>
    <name evidence="2" type="ORF">QZM52_25410</name>
</gene>
<organism evidence="2 3">
    <name type="scientific">Burkholderia metallica</name>
    <dbReference type="NCBI Taxonomy" id="488729"/>
    <lineage>
        <taxon>Bacteria</taxon>
        <taxon>Pseudomonadati</taxon>
        <taxon>Pseudomonadota</taxon>
        <taxon>Betaproteobacteria</taxon>
        <taxon>Burkholderiales</taxon>
        <taxon>Burkholderiaceae</taxon>
        <taxon>Burkholderia</taxon>
        <taxon>Burkholderia cepacia complex</taxon>
    </lineage>
</organism>
<dbReference type="InterPro" id="IPR018769">
    <property type="entry name" value="VgrG2_DUF2345"/>
</dbReference>
<keyword evidence="3" id="KW-1185">Reference proteome</keyword>
<dbReference type="Pfam" id="PF10106">
    <property type="entry name" value="DUF2345"/>
    <property type="match status" value="1"/>
</dbReference>
<proteinExistence type="predicted"/>
<evidence type="ECO:0000259" key="1">
    <source>
        <dbReference type="Pfam" id="PF10106"/>
    </source>
</evidence>
<accession>A0ABT8PHM0</accession>
<sequence length="80" mass="8475">MAHKFAPLVRRQTANPGRSSTSIAAGKSLVAAAVEKCSLFVQKAGMKLFAAKCKVEIAAQSDALSLFADRDIPSRAIKVE</sequence>